<sequence>MAKRSKRIILKAEESKINKETMKFLKKYKVDMTIKELSEKTIYNYEKDLLAWFSYIYIFQDNKSILEIDEDDLTEFFYYCKSEGNNSRRIKRRMSSVSALYLYLKKKRLTKENPMEFIDRPRKDTDVVEQTFLTQDQVDLMMNKLEEIGDIQLHTYIAMGLSTMARVNALSNMKWEQIDWDNCMVQGVLEKEGYIVDLDFDEYCKELLLKLKQDREEKGIKCDYVFATKYGDKYSNPTNSTCNSWCKRIGQMIGVPSLHNHDLRHSGATLLKNNGCDLEDISKMLNHASTDVTLKHYIKQDTSKLKEAKAKYGALRSRNK</sequence>
<dbReference type="InterPro" id="IPR013762">
    <property type="entry name" value="Integrase-like_cat_sf"/>
</dbReference>
<dbReference type="InterPro" id="IPR002104">
    <property type="entry name" value="Integrase_catalytic"/>
</dbReference>
<accession>A0AAW4J5Z5</accession>
<evidence type="ECO:0000256" key="6">
    <source>
        <dbReference type="PROSITE-ProRule" id="PRU01248"/>
    </source>
</evidence>
<dbReference type="EMBL" id="JAENQP010000007">
    <property type="protein sequence ID" value="MBO3359427.1"/>
    <property type="molecule type" value="Genomic_DNA"/>
</dbReference>
<evidence type="ECO:0000313" key="10">
    <source>
        <dbReference type="Proteomes" id="UP000668068"/>
    </source>
</evidence>
<feature type="domain" description="Tyr recombinase" evidence="7">
    <location>
        <begin position="128"/>
        <end position="310"/>
    </location>
</feature>
<evidence type="ECO:0000256" key="1">
    <source>
        <dbReference type="ARBA" id="ARBA00003283"/>
    </source>
</evidence>
<keyword evidence="5" id="KW-0233">DNA recombination</keyword>
<dbReference type="Pfam" id="PF00589">
    <property type="entry name" value="Phage_integrase"/>
    <property type="match status" value="1"/>
</dbReference>
<dbReference type="SUPFAM" id="SSF56349">
    <property type="entry name" value="DNA breaking-rejoining enzymes"/>
    <property type="match status" value="1"/>
</dbReference>
<dbReference type="InterPro" id="IPR010998">
    <property type="entry name" value="Integrase_recombinase_N"/>
</dbReference>
<dbReference type="InterPro" id="IPR011010">
    <property type="entry name" value="DNA_brk_join_enz"/>
</dbReference>
<evidence type="ECO:0000256" key="4">
    <source>
        <dbReference type="ARBA" id="ARBA00023125"/>
    </source>
</evidence>
<dbReference type="Gene3D" id="1.10.150.130">
    <property type="match status" value="1"/>
</dbReference>
<dbReference type="InterPro" id="IPR004107">
    <property type="entry name" value="Integrase_SAM-like_N"/>
</dbReference>
<keyword evidence="4 6" id="KW-0238">DNA-binding</keyword>
<evidence type="ECO:0000313" key="9">
    <source>
        <dbReference type="EMBL" id="MBO3359427.1"/>
    </source>
</evidence>
<dbReference type="PROSITE" id="PS51900">
    <property type="entry name" value="CB"/>
    <property type="match status" value="1"/>
</dbReference>
<dbReference type="Gene3D" id="1.10.443.10">
    <property type="entry name" value="Intergrase catalytic core"/>
    <property type="match status" value="1"/>
</dbReference>
<dbReference type="GO" id="GO:0003677">
    <property type="term" value="F:DNA binding"/>
    <property type="evidence" value="ECO:0007669"/>
    <property type="project" value="UniProtKB-UniRule"/>
</dbReference>
<dbReference type="GO" id="GO:0015074">
    <property type="term" value="P:DNA integration"/>
    <property type="evidence" value="ECO:0007669"/>
    <property type="project" value="UniProtKB-KW"/>
</dbReference>
<evidence type="ECO:0000256" key="3">
    <source>
        <dbReference type="ARBA" id="ARBA00022908"/>
    </source>
</evidence>
<comment type="function">
    <text evidence="1">Site-specific tyrosine recombinase, which acts by catalyzing the cutting and rejoining of the recombining DNA molecules.</text>
</comment>
<feature type="domain" description="Core-binding (CB)" evidence="8">
    <location>
        <begin position="15"/>
        <end position="105"/>
    </location>
</feature>
<evidence type="ECO:0000259" key="7">
    <source>
        <dbReference type="PROSITE" id="PS51898"/>
    </source>
</evidence>
<evidence type="ECO:0000256" key="5">
    <source>
        <dbReference type="ARBA" id="ARBA00023172"/>
    </source>
</evidence>
<reference evidence="9" key="1">
    <citation type="submission" date="2020-12" db="EMBL/GenBank/DDBJ databases">
        <title>Comparative genomics of Clostridium perfringens reveals patterns of host-associated phylogenetic clades and virulence factors.</title>
        <authorList>
            <person name="Smith A.H."/>
            <person name="Geier R."/>
        </authorList>
    </citation>
    <scope>NUCLEOTIDE SEQUENCE</scope>
    <source>
        <strain evidence="9">CHD30677R</strain>
    </source>
</reference>
<dbReference type="PANTHER" id="PTHR30349:SF64">
    <property type="entry name" value="PROPHAGE INTEGRASE INTD-RELATED"/>
    <property type="match status" value="1"/>
</dbReference>
<evidence type="ECO:0000256" key="2">
    <source>
        <dbReference type="ARBA" id="ARBA00008857"/>
    </source>
</evidence>
<dbReference type="PROSITE" id="PS51898">
    <property type="entry name" value="TYR_RECOMBINASE"/>
    <property type="match status" value="1"/>
</dbReference>
<dbReference type="CDD" id="cd00397">
    <property type="entry name" value="DNA_BRE_C"/>
    <property type="match status" value="1"/>
</dbReference>
<evidence type="ECO:0000259" key="8">
    <source>
        <dbReference type="PROSITE" id="PS51900"/>
    </source>
</evidence>
<organism evidence="9 10">
    <name type="scientific">Clostridium perfringens</name>
    <dbReference type="NCBI Taxonomy" id="1502"/>
    <lineage>
        <taxon>Bacteria</taxon>
        <taxon>Bacillati</taxon>
        <taxon>Bacillota</taxon>
        <taxon>Clostridia</taxon>
        <taxon>Eubacteriales</taxon>
        <taxon>Clostridiaceae</taxon>
        <taxon>Clostridium</taxon>
    </lineage>
</organism>
<dbReference type="InterPro" id="IPR050090">
    <property type="entry name" value="Tyrosine_recombinase_XerCD"/>
</dbReference>
<comment type="similarity">
    <text evidence="2">Belongs to the 'phage' integrase family.</text>
</comment>
<dbReference type="GO" id="GO:0006310">
    <property type="term" value="P:DNA recombination"/>
    <property type="evidence" value="ECO:0007669"/>
    <property type="project" value="UniProtKB-KW"/>
</dbReference>
<dbReference type="AlphaFoldDB" id="A0AAW4J5Z5"/>
<dbReference type="InterPro" id="IPR044068">
    <property type="entry name" value="CB"/>
</dbReference>
<dbReference type="Proteomes" id="UP000668068">
    <property type="component" value="Unassembled WGS sequence"/>
</dbReference>
<dbReference type="PANTHER" id="PTHR30349">
    <property type="entry name" value="PHAGE INTEGRASE-RELATED"/>
    <property type="match status" value="1"/>
</dbReference>
<protein>
    <submittedName>
        <fullName evidence="9">Tyrosine-type recombinase/integrase</fullName>
    </submittedName>
</protein>
<comment type="caution">
    <text evidence="9">The sequence shown here is derived from an EMBL/GenBank/DDBJ whole genome shotgun (WGS) entry which is preliminary data.</text>
</comment>
<dbReference type="RefSeq" id="WP_208340915.1">
    <property type="nucleotide sequence ID" value="NZ_JAENQO010000007.1"/>
</dbReference>
<proteinExistence type="inferred from homology"/>
<name>A0AAW4J5Z5_CLOPF</name>
<gene>
    <name evidence="9" type="ORF">JJB47_11660</name>
</gene>
<dbReference type="Pfam" id="PF02899">
    <property type="entry name" value="Phage_int_SAM_1"/>
    <property type="match status" value="1"/>
</dbReference>
<keyword evidence="3" id="KW-0229">DNA integration</keyword>